<gene>
    <name evidence="2" type="primary">LOC118877527</name>
</gene>
<proteinExistence type="predicted"/>
<protein>
    <submittedName>
        <fullName evidence="2">Uncharacterized protein</fullName>
    </submittedName>
</protein>
<evidence type="ECO:0000313" key="2">
    <source>
        <dbReference type="RefSeq" id="XP_036672470.3"/>
    </source>
</evidence>
<dbReference type="RefSeq" id="XP_036672470.3">
    <property type="nucleotide sequence ID" value="XM_036816575.3"/>
</dbReference>
<sequence>MAIPEDTFVECTDGPPGSIPMHEAFQVDNLGAEVVPEGIYVSGNATTIWNFPRTDRLSARISIFHYNRGTWEPTVFNVVTRDVCSTIFDKNTYWYTSWFQNLLNADEIKEKCLITKDTVLVYNPFLLKLRADNIIGPPLHGRYKSVIIFEAFDENNVRRPTSLCCEFRAQVKRIRN</sequence>
<keyword evidence="1" id="KW-1185">Reference proteome</keyword>
<organism evidence="1 2">
    <name type="scientific">Drosophila suzukii</name>
    <name type="common">Spotted-wing drosophila fruit fly</name>
    <dbReference type="NCBI Taxonomy" id="28584"/>
    <lineage>
        <taxon>Eukaryota</taxon>
        <taxon>Metazoa</taxon>
        <taxon>Ecdysozoa</taxon>
        <taxon>Arthropoda</taxon>
        <taxon>Hexapoda</taxon>
        <taxon>Insecta</taxon>
        <taxon>Pterygota</taxon>
        <taxon>Neoptera</taxon>
        <taxon>Endopterygota</taxon>
        <taxon>Diptera</taxon>
        <taxon>Brachycera</taxon>
        <taxon>Muscomorpha</taxon>
        <taxon>Ephydroidea</taxon>
        <taxon>Drosophilidae</taxon>
        <taxon>Drosophila</taxon>
        <taxon>Sophophora</taxon>
    </lineage>
</organism>
<evidence type="ECO:0000313" key="1">
    <source>
        <dbReference type="Proteomes" id="UP001652628"/>
    </source>
</evidence>
<dbReference type="GeneID" id="118877527"/>
<dbReference type="InterPro" id="IPR006601">
    <property type="entry name" value="Uncharacterised_DM11_DROME"/>
</dbReference>
<dbReference type="SMART" id="SM00675">
    <property type="entry name" value="DM11"/>
    <property type="match status" value="1"/>
</dbReference>
<accession>A0AB40A6K4</accession>
<dbReference type="AlphaFoldDB" id="A0AB40A6K4"/>
<dbReference type="Proteomes" id="UP001652628">
    <property type="component" value="Chromosome 3"/>
</dbReference>
<name>A0AB40A6K4_DROSZ</name>
<reference evidence="2" key="1">
    <citation type="submission" date="2025-08" db="UniProtKB">
        <authorList>
            <consortium name="RefSeq"/>
        </authorList>
    </citation>
    <scope>IDENTIFICATION</scope>
</reference>